<feature type="compositionally biased region" description="Low complexity" evidence="4">
    <location>
        <begin position="150"/>
        <end position="172"/>
    </location>
</feature>
<name>A0A4R3UBT4_ROSSA</name>
<comment type="caution">
    <text evidence="6">The sequence shown here is derived from an EMBL/GenBank/DDBJ whole genome shotgun (WGS) entry which is preliminary data.</text>
</comment>
<dbReference type="GO" id="GO:0003677">
    <property type="term" value="F:DNA binding"/>
    <property type="evidence" value="ECO:0007669"/>
    <property type="project" value="InterPro"/>
</dbReference>
<keyword evidence="1" id="KW-0479">Metal-binding</keyword>
<evidence type="ECO:0000313" key="6">
    <source>
        <dbReference type="EMBL" id="TCU84459.1"/>
    </source>
</evidence>
<dbReference type="PANTHER" id="PTHR30313">
    <property type="entry name" value="DNA PRIMASE"/>
    <property type="match status" value="1"/>
</dbReference>
<keyword evidence="3" id="KW-0862">Zinc</keyword>
<dbReference type="Gene3D" id="3.90.580.10">
    <property type="entry name" value="Zinc finger, CHC2-type domain"/>
    <property type="match status" value="1"/>
</dbReference>
<sequence length="222" mass="23458">MARFPEIEIEVVGMIEASGIELKKGGKDLLGHCPVREDDTASLVVTSAKNVCPFFGCGVGGAPVDWAMRHKGLCFLHAVELPNIAPCLGSRQRQRRGQAHHRAQAAGAVTLDDPESPLWHRNSWRPLAPRAAAPDAGLEQQRASQRRTDAGPPESGPGAACAGAGLAGTRRPGPGGRRARAPAWPRLIQRIGASSRSAFTAPPPMAAPKRLARRSATLSRGV</sequence>
<keyword evidence="7" id="KW-1185">Reference proteome</keyword>
<evidence type="ECO:0000259" key="5">
    <source>
        <dbReference type="SMART" id="SM00400"/>
    </source>
</evidence>
<organism evidence="6 7">
    <name type="scientific">Roseateles saccharophilus</name>
    <name type="common">Pseudomonas saccharophila</name>
    <dbReference type="NCBI Taxonomy" id="304"/>
    <lineage>
        <taxon>Bacteria</taxon>
        <taxon>Pseudomonadati</taxon>
        <taxon>Pseudomonadota</taxon>
        <taxon>Betaproteobacteria</taxon>
        <taxon>Burkholderiales</taxon>
        <taxon>Sphaerotilaceae</taxon>
        <taxon>Roseateles</taxon>
    </lineage>
</organism>
<proteinExistence type="predicted"/>
<dbReference type="InterPro" id="IPR050219">
    <property type="entry name" value="DnaG_primase"/>
</dbReference>
<feature type="compositionally biased region" description="Low complexity" evidence="4">
    <location>
        <begin position="125"/>
        <end position="136"/>
    </location>
</feature>
<evidence type="ECO:0000256" key="2">
    <source>
        <dbReference type="ARBA" id="ARBA00022771"/>
    </source>
</evidence>
<dbReference type="InterPro" id="IPR036977">
    <property type="entry name" value="DNA_primase_Znf_CHC2"/>
</dbReference>
<evidence type="ECO:0000256" key="4">
    <source>
        <dbReference type="SAM" id="MobiDB-lite"/>
    </source>
</evidence>
<dbReference type="Proteomes" id="UP000295110">
    <property type="component" value="Unassembled WGS sequence"/>
</dbReference>
<dbReference type="GO" id="GO:0008270">
    <property type="term" value="F:zinc ion binding"/>
    <property type="evidence" value="ECO:0007669"/>
    <property type="project" value="UniProtKB-KW"/>
</dbReference>
<dbReference type="GO" id="GO:0005737">
    <property type="term" value="C:cytoplasm"/>
    <property type="evidence" value="ECO:0007669"/>
    <property type="project" value="TreeGrafter"/>
</dbReference>
<evidence type="ECO:0000313" key="7">
    <source>
        <dbReference type="Proteomes" id="UP000295110"/>
    </source>
</evidence>
<accession>A0A4R3UBT4</accession>
<feature type="region of interest" description="Disordered" evidence="4">
    <location>
        <begin position="95"/>
        <end position="222"/>
    </location>
</feature>
<dbReference type="PANTHER" id="PTHR30313:SF2">
    <property type="entry name" value="DNA PRIMASE"/>
    <property type="match status" value="1"/>
</dbReference>
<dbReference type="InterPro" id="IPR002694">
    <property type="entry name" value="Znf_CHC2"/>
</dbReference>
<dbReference type="SUPFAM" id="SSF57783">
    <property type="entry name" value="Zinc beta-ribbon"/>
    <property type="match status" value="1"/>
</dbReference>
<dbReference type="GO" id="GO:0003899">
    <property type="term" value="F:DNA-directed RNA polymerase activity"/>
    <property type="evidence" value="ECO:0007669"/>
    <property type="project" value="InterPro"/>
</dbReference>
<reference evidence="6 7" key="1">
    <citation type="submission" date="2019-03" db="EMBL/GenBank/DDBJ databases">
        <title>Genomic Encyclopedia of Type Strains, Phase IV (KMG-IV): sequencing the most valuable type-strain genomes for metagenomic binning, comparative biology and taxonomic classification.</title>
        <authorList>
            <person name="Goeker M."/>
        </authorList>
    </citation>
    <scope>NUCLEOTIDE SEQUENCE [LARGE SCALE GENOMIC DNA]</scope>
    <source>
        <strain evidence="6 7">DSM 654</strain>
    </source>
</reference>
<dbReference type="EMBL" id="SMBU01000053">
    <property type="protein sequence ID" value="TCU84459.1"/>
    <property type="molecule type" value="Genomic_DNA"/>
</dbReference>
<dbReference type="GO" id="GO:0006269">
    <property type="term" value="P:DNA replication, synthesis of primer"/>
    <property type="evidence" value="ECO:0007669"/>
    <property type="project" value="TreeGrafter"/>
</dbReference>
<feature type="domain" description="Zinc finger CHC2-type" evidence="5">
    <location>
        <begin position="29"/>
        <end position="83"/>
    </location>
</feature>
<dbReference type="Pfam" id="PF01807">
    <property type="entry name" value="Zn_ribbon_DnaG"/>
    <property type="match status" value="1"/>
</dbReference>
<gene>
    <name evidence="6" type="ORF">EV671_10535</name>
</gene>
<keyword evidence="2" id="KW-0863">Zinc-finger</keyword>
<evidence type="ECO:0000256" key="1">
    <source>
        <dbReference type="ARBA" id="ARBA00022723"/>
    </source>
</evidence>
<protein>
    <submittedName>
        <fullName evidence="6">CHC2-type zinc finger protein</fullName>
    </submittedName>
</protein>
<evidence type="ECO:0000256" key="3">
    <source>
        <dbReference type="ARBA" id="ARBA00022833"/>
    </source>
</evidence>
<dbReference type="AlphaFoldDB" id="A0A4R3UBT4"/>
<dbReference type="SMART" id="SM00400">
    <property type="entry name" value="ZnF_CHCC"/>
    <property type="match status" value="1"/>
</dbReference>